<keyword evidence="1" id="KW-1133">Transmembrane helix</keyword>
<dbReference type="InParanoid" id="A0A409Y1T0"/>
<keyword evidence="1" id="KW-0472">Membrane</keyword>
<feature type="transmembrane region" description="Helical" evidence="1">
    <location>
        <begin position="120"/>
        <end position="141"/>
    </location>
</feature>
<feature type="non-terminal residue" evidence="2">
    <location>
        <position position="1"/>
    </location>
</feature>
<feature type="transmembrane region" description="Helical" evidence="1">
    <location>
        <begin position="444"/>
        <end position="465"/>
    </location>
</feature>
<gene>
    <name evidence="2" type="ORF">CVT26_006412</name>
</gene>
<dbReference type="EMBL" id="NHYE01001304">
    <property type="protein sequence ID" value="PPQ96986.1"/>
    <property type="molecule type" value="Genomic_DNA"/>
</dbReference>
<protein>
    <submittedName>
        <fullName evidence="2">Uncharacterized protein</fullName>
    </submittedName>
</protein>
<feature type="transmembrane region" description="Helical" evidence="1">
    <location>
        <begin position="46"/>
        <end position="70"/>
    </location>
</feature>
<comment type="caution">
    <text evidence="2">The sequence shown here is derived from an EMBL/GenBank/DDBJ whole genome shotgun (WGS) entry which is preliminary data.</text>
</comment>
<dbReference type="AlphaFoldDB" id="A0A409Y1T0"/>
<keyword evidence="1" id="KW-0812">Transmembrane</keyword>
<keyword evidence="3" id="KW-1185">Reference proteome</keyword>
<dbReference type="Proteomes" id="UP000284706">
    <property type="component" value="Unassembled WGS sequence"/>
</dbReference>
<organism evidence="2 3">
    <name type="scientific">Gymnopilus dilepis</name>
    <dbReference type="NCBI Taxonomy" id="231916"/>
    <lineage>
        <taxon>Eukaryota</taxon>
        <taxon>Fungi</taxon>
        <taxon>Dikarya</taxon>
        <taxon>Basidiomycota</taxon>
        <taxon>Agaricomycotina</taxon>
        <taxon>Agaricomycetes</taxon>
        <taxon>Agaricomycetidae</taxon>
        <taxon>Agaricales</taxon>
        <taxon>Agaricineae</taxon>
        <taxon>Hymenogastraceae</taxon>
        <taxon>Gymnopilus</taxon>
    </lineage>
</organism>
<dbReference type="OrthoDB" id="3066674at2759"/>
<accession>A0A409Y1T0</accession>
<sequence length="540" mass="59083">CGNLGPEYILADLPVLLVEFFGTLSLIKYIGLFNQWSTESSLCYSFLAWFILACLALEALLRIGSILLYLTRKVSEQEEAKSGDEEHAHPQPHNVLFGDTLWKANMVGESSIITIPRGMIALAFITFLFFSSFLDIVLYPVRQAGVTPTSDLRSSKVPGYIQVDPPIWGVVFVKFFSLSLSVYLTALRQITPLNAAVTTLEMDDWNQLFERGVTVTPLWDNSGTQNQTCIHVPEASHQTSLDFPANSSININKVICPPRVAEGKGTLLCIQTISQFTLLLDDNDGSDSPIFSLTTRDAMPDLLISVNFTTLQISVDQISDLFDHSIQVMVAFSDDVQQVTLKTEATALFPGTNTIGSVTWDLRQISTTNGLSTFGMFDSSETFLVSRMLSVVNDPLAGRSALIPSSPEISTFRISFQTDISEMRLLKDSRSQTVIGGVAQVGGLWTSLSGIFAVIFGCSLLGILLGSKKMSLLGIVHCLQHDSIRNACHEKYPDLPEQIGLLNKENGLISLLCDHLLDVDFLKGSPPTSTAKQDGHPGST</sequence>
<proteinExistence type="predicted"/>
<reference evidence="2 3" key="1">
    <citation type="journal article" date="2018" name="Evol. Lett.">
        <title>Horizontal gene cluster transfer increased hallucinogenic mushroom diversity.</title>
        <authorList>
            <person name="Reynolds H.T."/>
            <person name="Vijayakumar V."/>
            <person name="Gluck-Thaler E."/>
            <person name="Korotkin H.B."/>
            <person name="Matheny P.B."/>
            <person name="Slot J.C."/>
        </authorList>
    </citation>
    <scope>NUCLEOTIDE SEQUENCE [LARGE SCALE GENOMIC DNA]</scope>
    <source>
        <strain evidence="2 3">SRW20</strain>
    </source>
</reference>
<evidence type="ECO:0000313" key="3">
    <source>
        <dbReference type="Proteomes" id="UP000284706"/>
    </source>
</evidence>
<name>A0A409Y1T0_9AGAR</name>
<evidence type="ECO:0000313" key="2">
    <source>
        <dbReference type="EMBL" id="PPQ96986.1"/>
    </source>
</evidence>
<evidence type="ECO:0000256" key="1">
    <source>
        <dbReference type="SAM" id="Phobius"/>
    </source>
</evidence>